<dbReference type="AlphaFoldDB" id="A0AAD7CYI0"/>
<feature type="non-terminal residue" evidence="2">
    <location>
        <position position="1"/>
    </location>
</feature>
<feature type="non-terminal residue" evidence="2">
    <location>
        <position position="58"/>
    </location>
</feature>
<sequence length="58" mass="6507">PMHTSSLTGQLWLSELLASHPTRCRDQLGLAKHTFYHLSFELQAFSGLVSTKYVSADE</sequence>
<gene>
    <name evidence="2" type="ORF">B0H17DRAFT_853536</name>
</gene>
<evidence type="ECO:0000259" key="1">
    <source>
        <dbReference type="Pfam" id="PF26138"/>
    </source>
</evidence>
<accession>A0AAD7CYI0</accession>
<name>A0AAD7CYI0_MYCRO</name>
<comment type="caution">
    <text evidence="2">The sequence shown here is derived from an EMBL/GenBank/DDBJ whole genome shotgun (WGS) entry which is preliminary data.</text>
</comment>
<dbReference type="Proteomes" id="UP001221757">
    <property type="component" value="Unassembled WGS sequence"/>
</dbReference>
<organism evidence="2 3">
    <name type="scientific">Mycena rosella</name>
    <name type="common">Pink bonnet</name>
    <name type="synonym">Agaricus rosellus</name>
    <dbReference type="NCBI Taxonomy" id="1033263"/>
    <lineage>
        <taxon>Eukaryota</taxon>
        <taxon>Fungi</taxon>
        <taxon>Dikarya</taxon>
        <taxon>Basidiomycota</taxon>
        <taxon>Agaricomycotina</taxon>
        <taxon>Agaricomycetes</taxon>
        <taxon>Agaricomycetidae</taxon>
        <taxon>Agaricales</taxon>
        <taxon>Marasmiineae</taxon>
        <taxon>Mycenaceae</taxon>
        <taxon>Mycena</taxon>
    </lineage>
</organism>
<dbReference type="EMBL" id="JARKIE010000185">
    <property type="protein sequence ID" value="KAJ7669703.1"/>
    <property type="molecule type" value="Genomic_DNA"/>
</dbReference>
<proteinExistence type="predicted"/>
<dbReference type="InterPro" id="IPR058353">
    <property type="entry name" value="DUF8040"/>
</dbReference>
<evidence type="ECO:0000313" key="3">
    <source>
        <dbReference type="Proteomes" id="UP001221757"/>
    </source>
</evidence>
<feature type="domain" description="DUF8040" evidence="1">
    <location>
        <begin position="4"/>
        <end position="58"/>
    </location>
</feature>
<reference evidence="2" key="1">
    <citation type="submission" date="2023-03" db="EMBL/GenBank/DDBJ databases">
        <title>Massive genome expansion in bonnet fungi (Mycena s.s.) driven by repeated elements and novel gene families across ecological guilds.</title>
        <authorList>
            <consortium name="Lawrence Berkeley National Laboratory"/>
            <person name="Harder C.B."/>
            <person name="Miyauchi S."/>
            <person name="Viragh M."/>
            <person name="Kuo A."/>
            <person name="Thoen E."/>
            <person name="Andreopoulos B."/>
            <person name="Lu D."/>
            <person name="Skrede I."/>
            <person name="Drula E."/>
            <person name="Henrissat B."/>
            <person name="Morin E."/>
            <person name="Kohler A."/>
            <person name="Barry K."/>
            <person name="LaButti K."/>
            <person name="Morin E."/>
            <person name="Salamov A."/>
            <person name="Lipzen A."/>
            <person name="Mereny Z."/>
            <person name="Hegedus B."/>
            <person name="Baldrian P."/>
            <person name="Stursova M."/>
            <person name="Weitz H."/>
            <person name="Taylor A."/>
            <person name="Grigoriev I.V."/>
            <person name="Nagy L.G."/>
            <person name="Martin F."/>
            <person name="Kauserud H."/>
        </authorList>
    </citation>
    <scope>NUCLEOTIDE SEQUENCE</scope>
    <source>
        <strain evidence="2">CBHHK067</strain>
    </source>
</reference>
<dbReference type="Pfam" id="PF26138">
    <property type="entry name" value="DUF8040"/>
    <property type="match status" value="1"/>
</dbReference>
<protein>
    <recommendedName>
        <fullName evidence="1">DUF8040 domain-containing protein</fullName>
    </recommendedName>
</protein>
<keyword evidence="3" id="KW-1185">Reference proteome</keyword>
<evidence type="ECO:0000313" key="2">
    <source>
        <dbReference type="EMBL" id="KAJ7669703.1"/>
    </source>
</evidence>